<evidence type="ECO:0000313" key="4">
    <source>
        <dbReference type="EMBL" id="KAK0708108.1"/>
    </source>
</evidence>
<accession>A0AA40DQA3</accession>
<feature type="domain" description="G" evidence="3">
    <location>
        <begin position="1"/>
        <end position="59"/>
    </location>
</feature>
<sequence>MGVTGSGKSTFISLLADQPVQIGHGLESSTVNAGFYSFMYDETKEVILVDTPGFDDTRRSDADILKEVAFLLAALHNNNARLVGIVYLHRITDPRISGSGMKNLRILQKLCGPSSFKSVTLATNMWSEVGSQPEAKRMAEQRQTELRKPDFWGAMVDQGSIMTRHDGTLDSARDIVRTLVDRDVRILLNIQRELAVEKKTLDETEAGQYVQKEILEAKKRYERELVDLQESMDEALNEKDEETFQALRAEKEAAEAKAAQTEKECQRLNLTMLQLTQEESTRYQRLALAMEQEDQMARPHQPALSGQPPDMRTEFENRERMQQHEQDLINLQITHQNETLSLINHLGEVVQDQTRAHHGQNRHSRGPNNRRRRGDEGRRNNEGGFWVTPLNFLKQLIPFGFGPPIVAQVVDRHLAY</sequence>
<name>A0AA40DQA3_9PEZI</name>
<dbReference type="EMBL" id="JAUKUA010000006">
    <property type="protein sequence ID" value="KAK0708108.1"/>
    <property type="molecule type" value="Genomic_DNA"/>
</dbReference>
<evidence type="ECO:0000256" key="2">
    <source>
        <dbReference type="SAM" id="MobiDB-lite"/>
    </source>
</evidence>
<dbReference type="AlphaFoldDB" id="A0AA40DQA3"/>
<dbReference type="Proteomes" id="UP001172102">
    <property type="component" value="Unassembled WGS sequence"/>
</dbReference>
<reference evidence="4" key="1">
    <citation type="submission" date="2023-06" db="EMBL/GenBank/DDBJ databases">
        <title>Genome-scale phylogeny and comparative genomics of the fungal order Sordariales.</title>
        <authorList>
            <consortium name="Lawrence Berkeley National Laboratory"/>
            <person name="Hensen N."/>
            <person name="Bonometti L."/>
            <person name="Westerberg I."/>
            <person name="Brannstrom I.O."/>
            <person name="Guillou S."/>
            <person name="Cros-Aarteil S."/>
            <person name="Calhoun S."/>
            <person name="Haridas S."/>
            <person name="Kuo A."/>
            <person name="Mondo S."/>
            <person name="Pangilinan J."/>
            <person name="Riley R."/>
            <person name="Labutti K."/>
            <person name="Andreopoulos B."/>
            <person name="Lipzen A."/>
            <person name="Chen C."/>
            <person name="Yanf M."/>
            <person name="Daum C."/>
            <person name="Ng V."/>
            <person name="Clum A."/>
            <person name="Steindorff A."/>
            <person name="Ohm R."/>
            <person name="Martin F."/>
            <person name="Silar P."/>
            <person name="Natvig D."/>
            <person name="Lalanne C."/>
            <person name="Gautier V."/>
            <person name="Ament-Velasquez S.L."/>
            <person name="Kruys A."/>
            <person name="Hutchinson M.I."/>
            <person name="Powell A.J."/>
            <person name="Barry K."/>
            <person name="Miller A.N."/>
            <person name="Grigoriev I.V."/>
            <person name="Debuchy R."/>
            <person name="Gladieux P."/>
            <person name="Thoren M.H."/>
            <person name="Johannesson H."/>
        </authorList>
    </citation>
    <scope>NUCLEOTIDE SEQUENCE</scope>
    <source>
        <strain evidence="4">SMH4607-1</strain>
    </source>
</reference>
<feature type="coiled-coil region" evidence="1">
    <location>
        <begin position="211"/>
        <end position="278"/>
    </location>
</feature>
<feature type="compositionally biased region" description="Basic residues" evidence="2">
    <location>
        <begin position="356"/>
        <end position="372"/>
    </location>
</feature>
<dbReference type="InterPro" id="IPR027417">
    <property type="entry name" value="P-loop_NTPase"/>
</dbReference>
<dbReference type="CDD" id="cd00882">
    <property type="entry name" value="Ras_like_GTPase"/>
    <property type="match status" value="1"/>
</dbReference>
<dbReference type="Gene3D" id="3.40.50.300">
    <property type="entry name" value="P-loop containing nucleotide triphosphate hydrolases"/>
    <property type="match status" value="1"/>
</dbReference>
<evidence type="ECO:0000256" key="1">
    <source>
        <dbReference type="SAM" id="Coils"/>
    </source>
</evidence>
<keyword evidence="5" id="KW-1185">Reference proteome</keyword>
<organism evidence="4 5">
    <name type="scientific">Lasiosphaeris hirsuta</name>
    <dbReference type="NCBI Taxonomy" id="260670"/>
    <lineage>
        <taxon>Eukaryota</taxon>
        <taxon>Fungi</taxon>
        <taxon>Dikarya</taxon>
        <taxon>Ascomycota</taxon>
        <taxon>Pezizomycotina</taxon>
        <taxon>Sordariomycetes</taxon>
        <taxon>Sordariomycetidae</taxon>
        <taxon>Sordariales</taxon>
        <taxon>Lasiosphaeriaceae</taxon>
        <taxon>Lasiosphaeris</taxon>
    </lineage>
</organism>
<dbReference type="GO" id="GO:0005525">
    <property type="term" value="F:GTP binding"/>
    <property type="evidence" value="ECO:0007669"/>
    <property type="project" value="InterPro"/>
</dbReference>
<evidence type="ECO:0000313" key="5">
    <source>
        <dbReference type="Proteomes" id="UP001172102"/>
    </source>
</evidence>
<dbReference type="SUPFAM" id="SSF52540">
    <property type="entry name" value="P-loop containing nucleoside triphosphate hydrolases"/>
    <property type="match status" value="1"/>
</dbReference>
<gene>
    <name evidence="4" type="ORF">B0H67DRAFT_497092</name>
</gene>
<dbReference type="Pfam" id="PF01926">
    <property type="entry name" value="MMR_HSR1"/>
    <property type="match status" value="1"/>
</dbReference>
<evidence type="ECO:0000259" key="3">
    <source>
        <dbReference type="Pfam" id="PF01926"/>
    </source>
</evidence>
<feature type="region of interest" description="Disordered" evidence="2">
    <location>
        <begin position="351"/>
        <end position="384"/>
    </location>
</feature>
<protein>
    <recommendedName>
        <fullName evidence="3">G domain-containing protein</fullName>
    </recommendedName>
</protein>
<comment type="caution">
    <text evidence="4">The sequence shown here is derived from an EMBL/GenBank/DDBJ whole genome shotgun (WGS) entry which is preliminary data.</text>
</comment>
<keyword evidence="1" id="KW-0175">Coiled coil</keyword>
<dbReference type="InterPro" id="IPR006073">
    <property type="entry name" value="GTP-bd"/>
</dbReference>
<proteinExistence type="predicted"/>